<dbReference type="Proteomes" id="UP000092600">
    <property type="component" value="Unassembled WGS sequence"/>
</dbReference>
<dbReference type="InterPro" id="IPR001509">
    <property type="entry name" value="Epimerase_deHydtase"/>
</dbReference>
<feature type="non-terminal residue" evidence="3">
    <location>
        <position position="1"/>
    </location>
</feature>
<accession>A0A199V4R7</accession>
<dbReference type="SUPFAM" id="SSF51735">
    <property type="entry name" value="NAD(P)-binding Rossmann-fold domains"/>
    <property type="match status" value="3"/>
</dbReference>
<dbReference type="InterPro" id="IPR036291">
    <property type="entry name" value="NAD(P)-bd_dom_sf"/>
</dbReference>
<feature type="domain" description="NAD-dependent epimerase/dehydratase" evidence="2">
    <location>
        <begin position="338"/>
        <end position="533"/>
    </location>
</feature>
<feature type="domain" description="NAD-dependent epimerase/dehydratase" evidence="2">
    <location>
        <begin position="17"/>
        <end position="255"/>
    </location>
</feature>
<evidence type="ECO:0000259" key="2">
    <source>
        <dbReference type="Pfam" id="PF01370"/>
    </source>
</evidence>
<dbReference type="EMBL" id="LSRQ01003252">
    <property type="protein sequence ID" value="OAY72049.1"/>
    <property type="molecule type" value="Genomic_DNA"/>
</dbReference>
<comment type="caution">
    <text evidence="3">The sequence shown here is derived from an EMBL/GenBank/DDBJ whole genome shotgun (WGS) entry which is preliminary data.</text>
</comment>
<sequence>AAAIGEGKGKGKGKERVCVTGAGGFAASWVVKLLLNNGYTVHGTVRDPNDESKNAHLKKLENASENLQLFKADLLDYNSVASAIAGCKGVFHVASPLPASKAPNPEEEILKPAVDGTLNVLKACAEAKVRRVVVVSSCAAVRANPNWPKGKIMDENCWSDKDYRRNTENWYALSKILAESAALDFGEKNGLDVVTVCPCWIMGPMLQSTVNASTSISANLLKGSSETIQNKALDIVDVRDVASALLLAYEKPEASGRCICVSHHIKTRDLIDMLKRMYPDYNYPKNIVEVDNDEETYSSEKLQKLGWKFRPLEETLRDSFECYKAAGDESKNAHLKKLENALENLQLFKADLLDYNSVASAIAGCEGVFHVASPVPASKVPNPEEEILKPAVNGTLNVLKACAEAKVRRVVVVSSCAAVRANPNWPKGKIMDENCWSDKDYCRNTENWYRLSKTLAESEALDFGEKNGLDVVTICPCLIIGPLLQSTVNASSSLLINLLKGASEMVENKVHHIVDVRDVASALLLVYEKPEASGRYLCVSHRIKTCDLIDMIKRMYPNYNYPTNIVEVDDDEVTISSEKLQKLGWKFRPLEETLRDSVEYYKAAERREGEEEGEKENMAMAAAAIGKGKGKERVCVTGAGGFAASWVVKLLLNNGYIVHGTVRDPSDESKNAHLKKLENASEKLQLFKADLLDYNSVASAIAGCEGVFHVASPVPPSKVPNPEEEVLKPAVNGTLNVLKACAEAKVRRVVVVSSCAAVGVIPNLPKGKILDENYWSDKDYCRKTENWYCLSKTLAESEALDYAEKNGLDVVTVCPSLIIGPLLQSTVNASSLVLLNLLKGALETIENKIRHVVDVRDVASALLLVYEKPEASGRYICAPHNIKISDLIDMLKRMYPNYNYPKNIVEVDYDEATYSSEKLQKLGWKFRPLEESLRDSVEYYKAAGLLE</sequence>
<dbReference type="AlphaFoldDB" id="A0A199V4R7"/>
<feature type="domain" description="NAD-dependent epimerase/dehydratase" evidence="2">
    <location>
        <begin position="634"/>
        <end position="872"/>
    </location>
</feature>
<keyword evidence="1" id="KW-0560">Oxidoreductase</keyword>
<name>A0A199V4R7_ANACO</name>
<dbReference type="PANTHER" id="PTHR10366:SF831">
    <property type="entry name" value="NAD-DEPENDENT EPIMERASE_DEHYDRATASE DOMAIN-CONTAINING PROTEIN"/>
    <property type="match status" value="1"/>
</dbReference>
<dbReference type="CDD" id="cd08958">
    <property type="entry name" value="FR_SDR_e"/>
    <property type="match status" value="3"/>
</dbReference>
<dbReference type="FunFam" id="3.40.50.720:FF:000219">
    <property type="entry name" value="Cinnamoyl-CoA reductase 1"/>
    <property type="match status" value="1"/>
</dbReference>
<dbReference type="Pfam" id="PF01370">
    <property type="entry name" value="Epimerase"/>
    <property type="match status" value="3"/>
</dbReference>
<proteinExistence type="predicted"/>
<dbReference type="FunFam" id="3.40.50.720:FF:000382">
    <property type="entry name" value="NAD(P)-binding Rossmann-fold superfamily protein"/>
    <property type="match status" value="2"/>
</dbReference>
<evidence type="ECO:0000313" key="4">
    <source>
        <dbReference type="Proteomes" id="UP000092600"/>
    </source>
</evidence>
<dbReference type="Gene3D" id="3.40.50.720">
    <property type="entry name" value="NAD(P)-binding Rossmann-like Domain"/>
    <property type="match status" value="3"/>
</dbReference>
<reference evidence="3 4" key="1">
    <citation type="journal article" date="2016" name="DNA Res.">
        <title>The draft genome of MD-2 pineapple using hybrid error correction of long reads.</title>
        <authorList>
            <person name="Redwan R.M."/>
            <person name="Saidin A."/>
            <person name="Kumar S.V."/>
        </authorList>
    </citation>
    <scope>NUCLEOTIDE SEQUENCE [LARGE SCALE GENOMIC DNA]</scope>
    <source>
        <strain evidence="4">cv. MD2</strain>
        <tissue evidence="3">Leaf</tissue>
    </source>
</reference>
<evidence type="ECO:0000256" key="1">
    <source>
        <dbReference type="ARBA" id="ARBA00023002"/>
    </source>
</evidence>
<protein>
    <submittedName>
        <fullName evidence="3">Cinnamoyl-CoA reductase 2</fullName>
    </submittedName>
</protein>
<dbReference type="STRING" id="4615.A0A199V4R7"/>
<dbReference type="PANTHER" id="PTHR10366">
    <property type="entry name" value="NAD DEPENDENT EPIMERASE/DEHYDRATASE"/>
    <property type="match status" value="1"/>
</dbReference>
<dbReference type="GO" id="GO:0016616">
    <property type="term" value="F:oxidoreductase activity, acting on the CH-OH group of donors, NAD or NADP as acceptor"/>
    <property type="evidence" value="ECO:0007669"/>
    <property type="project" value="TreeGrafter"/>
</dbReference>
<evidence type="ECO:0000313" key="3">
    <source>
        <dbReference type="EMBL" id="OAY72049.1"/>
    </source>
</evidence>
<organism evidence="3 4">
    <name type="scientific">Ananas comosus</name>
    <name type="common">Pineapple</name>
    <name type="synonym">Ananas ananas</name>
    <dbReference type="NCBI Taxonomy" id="4615"/>
    <lineage>
        <taxon>Eukaryota</taxon>
        <taxon>Viridiplantae</taxon>
        <taxon>Streptophyta</taxon>
        <taxon>Embryophyta</taxon>
        <taxon>Tracheophyta</taxon>
        <taxon>Spermatophyta</taxon>
        <taxon>Magnoliopsida</taxon>
        <taxon>Liliopsida</taxon>
        <taxon>Poales</taxon>
        <taxon>Bromeliaceae</taxon>
        <taxon>Bromelioideae</taxon>
        <taxon>Ananas</taxon>
    </lineage>
</organism>
<dbReference type="InterPro" id="IPR050425">
    <property type="entry name" value="NAD(P)_dehydrat-like"/>
</dbReference>
<gene>
    <name evidence="3" type="ORF">ACMD2_23586</name>
</gene>